<dbReference type="PATRIC" id="fig|1747903.4.peg.1986"/>
<keyword evidence="4" id="KW-0597">Phosphoprotein</keyword>
<gene>
    <name evidence="16" type="ORF">ASR47_100633</name>
</gene>
<evidence type="ECO:0000256" key="10">
    <source>
        <dbReference type="ARBA" id="ARBA00022989"/>
    </source>
</evidence>
<keyword evidence="7" id="KW-0547">Nucleotide-binding</keyword>
<dbReference type="PROSITE" id="PS50109">
    <property type="entry name" value="HIS_KIN"/>
    <property type="match status" value="1"/>
</dbReference>
<dbReference type="Gene3D" id="3.30.565.10">
    <property type="entry name" value="Histidine kinase-like ATPase, C-terminal domain"/>
    <property type="match status" value="1"/>
</dbReference>
<comment type="subcellular location">
    <subcellularLocation>
        <location evidence="2">Membrane</location>
        <topology evidence="2">Multi-pass membrane protein</topology>
    </subcellularLocation>
</comment>
<evidence type="ECO:0000256" key="5">
    <source>
        <dbReference type="ARBA" id="ARBA00022679"/>
    </source>
</evidence>
<evidence type="ECO:0000256" key="9">
    <source>
        <dbReference type="ARBA" id="ARBA00022840"/>
    </source>
</evidence>
<feature type="transmembrane region" description="Helical" evidence="13">
    <location>
        <begin position="12"/>
        <end position="30"/>
    </location>
</feature>
<dbReference type="InterPro" id="IPR036097">
    <property type="entry name" value="HisK_dim/P_sf"/>
</dbReference>
<comment type="caution">
    <text evidence="16">The sequence shown here is derived from an EMBL/GenBank/DDBJ whole genome shotgun (WGS) entry which is preliminary data.</text>
</comment>
<dbReference type="Proteomes" id="UP000092713">
    <property type="component" value="Unassembled WGS sequence"/>
</dbReference>
<evidence type="ECO:0000256" key="11">
    <source>
        <dbReference type="ARBA" id="ARBA00023012"/>
    </source>
</evidence>
<evidence type="ECO:0000313" key="16">
    <source>
        <dbReference type="EMBL" id="OBV38437.1"/>
    </source>
</evidence>
<evidence type="ECO:0000256" key="13">
    <source>
        <dbReference type="SAM" id="Phobius"/>
    </source>
</evidence>
<dbReference type="RefSeq" id="WP_065308694.1">
    <property type="nucleotide sequence ID" value="NZ_LOCQ01000057.1"/>
</dbReference>
<dbReference type="PANTHER" id="PTHR45436">
    <property type="entry name" value="SENSOR HISTIDINE KINASE YKOH"/>
    <property type="match status" value="1"/>
</dbReference>
<dbReference type="InterPro" id="IPR050428">
    <property type="entry name" value="TCS_sensor_his_kinase"/>
</dbReference>
<dbReference type="AlphaFoldDB" id="A0A1A7BY42"/>
<evidence type="ECO:0000256" key="8">
    <source>
        <dbReference type="ARBA" id="ARBA00022777"/>
    </source>
</evidence>
<dbReference type="PROSITE" id="PS50885">
    <property type="entry name" value="HAMP"/>
    <property type="match status" value="1"/>
</dbReference>
<accession>A0A1A7BY42</accession>
<feature type="domain" description="HAMP" evidence="15">
    <location>
        <begin position="182"/>
        <end position="234"/>
    </location>
</feature>
<dbReference type="CDD" id="cd00075">
    <property type="entry name" value="HATPase"/>
    <property type="match status" value="1"/>
</dbReference>
<keyword evidence="12 13" id="KW-0472">Membrane</keyword>
<keyword evidence="8 16" id="KW-0418">Kinase</keyword>
<name>A0A1A7BY42_9BURK</name>
<dbReference type="GO" id="GO:0005524">
    <property type="term" value="F:ATP binding"/>
    <property type="evidence" value="ECO:0007669"/>
    <property type="project" value="UniProtKB-KW"/>
</dbReference>
<dbReference type="SUPFAM" id="SSF47384">
    <property type="entry name" value="Homodimeric domain of signal transducing histidine kinase"/>
    <property type="match status" value="1"/>
</dbReference>
<keyword evidence="6 13" id="KW-0812">Transmembrane</keyword>
<dbReference type="InterPro" id="IPR036890">
    <property type="entry name" value="HATPase_C_sf"/>
</dbReference>
<proteinExistence type="predicted"/>
<dbReference type="InterPro" id="IPR003661">
    <property type="entry name" value="HisK_dim/P_dom"/>
</dbReference>
<keyword evidence="5 16" id="KW-0808">Transferase</keyword>
<organism evidence="16 17">
    <name type="scientific">Janthinobacterium psychrotolerans</name>
    <dbReference type="NCBI Taxonomy" id="1747903"/>
    <lineage>
        <taxon>Bacteria</taxon>
        <taxon>Pseudomonadati</taxon>
        <taxon>Pseudomonadota</taxon>
        <taxon>Betaproteobacteria</taxon>
        <taxon>Burkholderiales</taxon>
        <taxon>Oxalobacteraceae</taxon>
        <taxon>Janthinobacterium</taxon>
    </lineage>
</organism>
<evidence type="ECO:0000256" key="4">
    <source>
        <dbReference type="ARBA" id="ARBA00022553"/>
    </source>
</evidence>
<comment type="catalytic activity">
    <reaction evidence="1">
        <text>ATP + protein L-histidine = ADP + protein N-phospho-L-histidine.</text>
        <dbReference type="EC" id="2.7.13.3"/>
    </reaction>
</comment>
<evidence type="ECO:0000256" key="6">
    <source>
        <dbReference type="ARBA" id="ARBA00022692"/>
    </source>
</evidence>
<dbReference type="EMBL" id="LOCQ01000057">
    <property type="protein sequence ID" value="OBV38437.1"/>
    <property type="molecule type" value="Genomic_DNA"/>
</dbReference>
<dbReference type="InterPro" id="IPR003594">
    <property type="entry name" value="HATPase_dom"/>
</dbReference>
<protein>
    <recommendedName>
        <fullName evidence="3">histidine kinase</fullName>
        <ecNumber evidence="3">2.7.13.3</ecNumber>
    </recommendedName>
</protein>
<keyword evidence="9" id="KW-0067">ATP-binding</keyword>
<sequence>MKRLLRPTLVRRVMLAMVLAFLLVWLVLMVRQLYKATDTQALDQNLQGLGSSLLASIAPIATPGEARAVVAATATLVNDGYRKLQAPGAVLMELADAQGGRLFLSPEAGQATLHGVDGSISDGLVDGQRLRLYRGHSARWTLTVAVPVLDPWWIASTMSGGLTIDMLIALPFVLLPLWFAVSRGLRPLHRLSAQIAARDADDLSPLGVTPRYAELRPLTDALEQLLAQLRNKVEREHGFVQDAAHELRTPMAVLSAQAHVLAMAVDAPQRAQAGHSLMQAIARASHLIRQLLDLAQMDRPAALAPAQHDVAQLLRQELASLAPLAFAREIELSLDAPDTLCHALDTHAFQTIIHNLVNNALAYVPRQGQLRLELLALAGGFRLSVADDGPGIAAGQRSLVFERFYRGSGHAAPGAGLGLAIVREAAKRLHGSVELADGIDGKGCCFIVTVGAPAARLPLIS</sequence>
<dbReference type="InterPro" id="IPR003660">
    <property type="entry name" value="HAMP_dom"/>
</dbReference>
<keyword evidence="17" id="KW-1185">Reference proteome</keyword>
<evidence type="ECO:0000256" key="2">
    <source>
        <dbReference type="ARBA" id="ARBA00004141"/>
    </source>
</evidence>
<feature type="domain" description="Histidine kinase" evidence="14">
    <location>
        <begin position="242"/>
        <end position="454"/>
    </location>
</feature>
<evidence type="ECO:0000313" key="17">
    <source>
        <dbReference type="Proteomes" id="UP000092713"/>
    </source>
</evidence>
<dbReference type="PRINTS" id="PR00344">
    <property type="entry name" value="BCTRLSENSOR"/>
</dbReference>
<evidence type="ECO:0000259" key="14">
    <source>
        <dbReference type="PROSITE" id="PS50109"/>
    </source>
</evidence>
<dbReference type="InterPro" id="IPR005467">
    <property type="entry name" value="His_kinase_dom"/>
</dbReference>
<reference evidence="16 17" key="1">
    <citation type="submission" date="2016-04" db="EMBL/GenBank/DDBJ databases">
        <title>Draft genome sequence of Janthinobacterium psychrotolerans sp. nov., isolated from freshwater sediments in Denmark.</title>
        <authorList>
            <person name="Gong X."/>
            <person name="Skrivergaard S."/>
            <person name="Korsgaard B.S."/>
            <person name="Schreiber L."/>
            <person name="Marshall I.P."/>
            <person name="Finster K."/>
            <person name="Schramm A."/>
        </authorList>
    </citation>
    <scope>NUCLEOTIDE SEQUENCE [LARGE SCALE GENOMIC DNA]</scope>
    <source>
        <strain evidence="16 17">S3-2</strain>
    </source>
</reference>
<keyword evidence="10 13" id="KW-1133">Transmembrane helix</keyword>
<dbReference type="InterPro" id="IPR004358">
    <property type="entry name" value="Sig_transdc_His_kin-like_C"/>
</dbReference>
<evidence type="ECO:0000256" key="1">
    <source>
        <dbReference type="ARBA" id="ARBA00000085"/>
    </source>
</evidence>
<evidence type="ECO:0000259" key="15">
    <source>
        <dbReference type="PROSITE" id="PS50885"/>
    </source>
</evidence>
<dbReference type="OrthoDB" id="8583694at2"/>
<dbReference type="EC" id="2.7.13.3" evidence="3"/>
<dbReference type="Pfam" id="PF02518">
    <property type="entry name" value="HATPase_c"/>
    <property type="match status" value="1"/>
</dbReference>
<keyword evidence="11" id="KW-0902">Two-component regulatory system</keyword>
<dbReference type="SMART" id="SM00388">
    <property type="entry name" value="HisKA"/>
    <property type="match status" value="1"/>
</dbReference>
<dbReference type="SMART" id="SM00387">
    <property type="entry name" value="HATPase_c"/>
    <property type="match status" value="1"/>
</dbReference>
<dbReference type="GO" id="GO:0005886">
    <property type="term" value="C:plasma membrane"/>
    <property type="evidence" value="ECO:0007669"/>
    <property type="project" value="TreeGrafter"/>
</dbReference>
<evidence type="ECO:0000256" key="12">
    <source>
        <dbReference type="ARBA" id="ARBA00023136"/>
    </source>
</evidence>
<dbReference type="STRING" id="1747903.ASR47_100633"/>
<dbReference type="SUPFAM" id="SSF55874">
    <property type="entry name" value="ATPase domain of HSP90 chaperone/DNA topoisomerase II/histidine kinase"/>
    <property type="match status" value="1"/>
</dbReference>
<evidence type="ECO:0000256" key="7">
    <source>
        <dbReference type="ARBA" id="ARBA00022741"/>
    </source>
</evidence>
<dbReference type="PANTHER" id="PTHR45436:SF14">
    <property type="entry name" value="SENSOR PROTEIN QSEC"/>
    <property type="match status" value="1"/>
</dbReference>
<evidence type="ECO:0000256" key="3">
    <source>
        <dbReference type="ARBA" id="ARBA00012438"/>
    </source>
</evidence>
<dbReference type="Pfam" id="PF00512">
    <property type="entry name" value="HisKA"/>
    <property type="match status" value="1"/>
</dbReference>
<dbReference type="Gene3D" id="1.10.287.130">
    <property type="match status" value="1"/>
</dbReference>
<dbReference type="CDD" id="cd00082">
    <property type="entry name" value="HisKA"/>
    <property type="match status" value="1"/>
</dbReference>
<dbReference type="GO" id="GO:0000155">
    <property type="term" value="F:phosphorelay sensor kinase activity"/>
    <property type="evidence" value="ECO:0007669"/>
    <property type="project" value="InterPro"/>
</dbReference>